<proteinExistence type="predicted"/>
<dbReference type="EMBL" id="CAXAMM010020646">
    <property type="protein sequence ID" value="CAK9048341.1"/>
    <property type="molecule type" value="Genomic_DNA"/>
</dbReference>
<organism evidence="1 2">
    <name type="scientific">Durusdinium trenchii</name>
    <dbReference type="NCBI Taxonomy" id="1381693"/>
    <lineage>
        <taxon>Eukaryota</taxon>
        <taxon>Sar</taxon>
        <taxon>Alveolata</taxon>
        <taxon>Dinophyceae</taxon>
        <taxon>Suessiales</taxon>
        <taxon>Symbiodiniaceae</taxon>
        <taxon>Durusdinium</taxon>
    </lineage>
</organism>
<comment type="caution">
    <text evidence="1">The sequence shown here is derived from an EMBL/GenBank/DDBJ whole genome shotgun (WGS) entry which is preliminary data.</text>
</comment>
<dbReference type="Proteomes" id="UP001642464">
    <property type="component" value="Unassembled WGS sequence"/>
</dbReference>
<sequence length="105" mass="11185">MAILKLKVTPQTPKTFQMLLQTKLNTQAEFPGSKAGLQTLLGALGLTTQGDPSVSQMARVVSHALVSRCDIHVVHDWEVAADTALREARAAALPPSPRGHSGFEA</sequence>
<evidence type="ECO:0000313" key="2">
    <source>
        <dbReference type="Proteomes" id="UP001642464"/>
    </source>
</evidence>
<accession>A0ABP0MA34</accession>
<name>A0ABP0MA34_9DINO</name>
<reference evidence="1 2" key="1">
    <citation type="submission" date="2024-02" db="EMBL/GenBank/DDBJ databases">
        <authorList>
            <person name="Chen Y."/>
            <person name="Shah S."/>
            <person name="Dougan E. K."/>
            <person name="Thang M."/>
            <person name="Chan C."/>
        </authorList>
    </citation>
    <scope>NUCLEOTIDE SEQUENCE [LARGE SCALE GENOMIC DNA]</scope>
</reference>
<evidence type="ECO:0000313" key="1">
    <source>
        <dbReference type="EMBL" id="CAK9048341.1"/>
    </source>
</evidence>
<keyword evidence="2" id="KW-1185">Reference proteome</keyword>
<protein>
    <submittedName>
        <fullName evidence="1">Uncharacterized protein</fullName>
    </submittedName>
</protein>
<gene>
    <name evidence="1" type="ORF">SCF082_LOCUS26937</name>
</gene>